<organism evidence="2 3">
    <name type="scientific">Glomus cerebriforme</name>
    <dbReference type="NCBI Taxonomy" id="658196"/>
    <lineage>
        <taxon>Eukaryota</taxon>
        <taxon>Fungi</taxon>
        <taxon>Fungi incertae sedis</taxon>
        <taxon>Mucoromycota</taxon>
        <taxon>Glomeromycotina</taxon>
        <taxon>Glomeromycetes</taxon>
        <taxon>Glomerales</taxon>
        <taxon>Glomeraceae</taxon>
        <taxon>Glomus</taxon>
    </lineage>
</organism>
<gene>
    <name evidence="2" type="ORF">C1645_833993</name>
</gene>
<evidence type="ECO:0000313" key="3">
    <source>
        <dbReference type="Proteomes" id="UP000265703"/>
    </source>
</evidence>
<feature type="compositionally biased region" description="Basic and acidic residues" evidence="1">
    <location>
        <begin position="381"/>
        <end position="390"/>
    </location>
</feature>
<protein>
    <submittedName>
        <fullName evidence="2">Uncharacterized protein</fullName>
    </submittedName>
</protein>
<feature type="compositionally biased region" description="Basic and acidic residues" evidence="1">
    <location>
        <begin position="329"/>
        <end position="338"/>
    </location>
</feature>
<keyword evidence="3" id="KW-1185">Reference proteome</keyword>
<feature type="compositionally biased region" description="Basic residues" evidence="1">
    <location>
        <begin position="319"/>
        <end position="328"/>
    </location>
</feature>
<feature type="compositionally biased region" description="Basic and acidic residues" evidence="1">
    <location>
        <begin position="348"/>
        <end position="357"/>
    </location>
</feature>
<feature type="compositionally biased region" description="Acidic residues" evidence="1">
    <location>
        <begin position="391"/>
        <end position="400"/>
    </location>
</feature>
<feature type="compositionally biased region" description="Basic and acidic residues" evidence="1">
    <location>
        <begin position="510"/>
        <end position="524"/>
    </location>
</feature>
<evidence type="ECO:0000313" key="2">
    <source>
        <dbReference type="EMBL" id="RIA83346.1"/>
    </source>
</evidence>
<feature type="compositionally biased region" description="Basic residues" evidence="1">
    <location>
        <begin position="370"/>
        <end position="380"/>
    </location>
</feature>
<accession>A0A397SF49</accession>
<dbReference type="Proteomes" id="UP000265703">
    <property type="component" value="Unassembled WGS sequence"/>
</dbReference>
<comment type="caution">
    <text evidence="2">The sequence shown here is derived from an EMBL/GenBank/DDBJ whole genome shotgun (WGS) entry which is preliminary data.</text>
</comment>
<proteinExistence type="predicted"/>
<feature type="compositionally biased region" description="Basic and acidic residues" evidence="1">
    <location>
        <begin position="276"/>
        <end position="306"/>
    </location>
</feature>
<feature type="compositionally biased region" description="Basic residues" evidence="1">
    <location>
        <begin position="422"/>
        <end position="432"/>
    </location>
</feature>
<name>A0A397SF49_9GLOM</name>
<sequence length="533" mass="61336">MLLGGFSLELLVDGKLLKEYSEPVYKRTTTTGASYVLDQKTGEKIESDKTFYAAVEQEDKSYEILFGVKKGLFTVDQQSDTISFRTKIYVDGQLDRSLRLINKSAKMKKDGFIGEKRKLAPLMFELSKWKENDEGNIKNNNDDNSNDEKKLVQDKFGYGAISIYFFNAKDIDKNETNGDLPVPLAALHLHYRPTQWLLARDIFVEKESMEIFDETQVTKDIKNKNEQATILETTTFEIEEIADNDCDISEWTGKLILDDEREAIEENQGAKRKLHDKKEKKAKNEVEEHVNDHDCDISEQTRKLTLDDTQETIEEAQGKKKFQGRKEKKNVEKSKDGVEEPVEDDRDISERTRKLTLDDTQEAVEENKGTKRKPRGKREKKNVEKAKDEIEVPIDGDFDISEQKGKLIPDDTQEAVEENKGTKRKPIGKREKKNVAKVEVEETVDCNLSERTEKLTLNDTQEVAEENQGKRKPRGKSEKKNAEKVKDEVEESVDKNQGAKRKPRGKKEKKNVEETKDGVEESGIKRYNLRARK</sequence>
<feature type="compositionally biased region" description="Basic residues" evidence="1">
    <location>
        <begin position="498"/>
        <end position="509"/>
    </location>
</feature>
<dbReference type="EMBL" id="QKYT01000581">
    <property type="protein sequence ID" value="RIA83346.1"/>
    <property type="molecule type" value="Genomic_DNA"/>
</dbReference>
<feature type="compositionally biased region" description="Basic and acidic residues" evidence="1">
    <location>
        <begin position="475"/>
        <end position="487"/>
    </location>
</feature>
<dbReference type="AlphaFoldDB" id="A0A397SF49"/>
<reference evidence="2 3" key="1">
    <citation type="submission" date="2018-06" db="EMBL/GenBank/DDBJ databases">
        <title>Comparative genomics reveals the genomic features of Rhizophagus irregularis, R. cerebriforme, R. diaphanum and Gigaspora rosea, and their symbiotic lifestyle signature.</title>
        <authorList>
            <person name="Morin E."/>
            <person name="San Clemente H."/>
            <person name="Chen E.C.H."/>
            <person name="De La Providencia I."/>
            <person name="Hainaut M."/>
            <person name="Kuo A."/>
            <person name="Kohler A."/>
            <person name="Murat C."/>
            <person name="Tang N."/>
            <person name="Roy S."/>
            <person name="Loubradou J."/>
            <person name="Henrissat B."/>
            <person name="Grigoriev I.V."/>
            <person name="Corradi N."/>
            <person name="Roux C."/>
            <person name="Martin F.M."/>
        </authorList>
    </citation>
    <scope>NUCLEOTIDE SEQUENCE [LARGE SCALE GENOMIC DNA]</scope>
    <source>
        <strain evidence="2 3">DAOM 227022</strain>
    </source>
</reference>
<evidence type="ECO:0000256" key="1">
    <source>
        <dbReference type="SAM" id="MobiDB-lite"/>
    </source>
</evidence>
<feature type="region of interest" description="Disordered" evidence="1">
    <location>
        <begin position="267"/>
        <end position="533"/>
    </location>
</feature>
<dbReference type="OrthoDB" id="2406528at2759"/>